<proteinExistence type="predicted"/>
<name>A0A7M1B3C4_9BACT</name>
<dbReference type="EMBL" id="CP041235">
    <property type="protein sequence ID" value="QOP44233.1"/>
    <property type="molecule type" value="Genomic_DNA"/>
</dbReference>
<keyword evidence="1" id="KW-1133">Transmembrane helix</keyword>
<evidence type="ECO:0000313" key="3">
    <source>
        <dbReference type="Proteomes" id="UP000593719"/>
    </source>
</evidence>
<dbReference type="KEGG" id="ssei:FJR45_09870"/>
<feature type="transmembrane region" description="Helical" evidence="1">
    <location>
        <begin position="256"/>
        <end position="279"/>
    </location>
</feature>
<accession>A0A7M1B3C4</accession>
<evidence type="ECO:0008006" key="4">
    <source>
        <dbReference type="Google" id="ProtNLM"/>
    </source>
</evidence>
<keyword evidence="3" id="KW-1185">Reference proteome</keyword>
<evidence type="ECO:0000256" key="1">
    <source>
        <dbReference type="SAM" id="Phobius"/>
    </source>
</evidence>
<keyword evidence="1" id="KW-0472">Membrane</keyword>
<protein>
    <recommendedName>
        <fullName evidence="4">General glycosylation pathway protein</fullName>
    </recommendedName>
</protein>
<dbReference type="RefSeq" id="WP_193150388.1">
    <property type="nucleotide sequence ID" value="NZ_CP041235.1"/>
</dbReference>
<feature type="transmembrane region" description="Helical" evidence="1">
    <location>
        <begin position="146"/>
        <end position="173"/>
    </location>
</feature>
<feature type="transmembrane region" description="Helical" evidence="1">
    <location>
        <begin position="185"/>
        <end position="206"/>
    </location>
</feature>
<organism evidence="2 3">
    <name type="scientific">Sulfurimonas sediminis</name>
    <dbReference type="NCBI Taxonomy" id="2590020"/>
    <lineage>
        <taxon>Bacteria</taxon>
        <taxon>Pseudomonadati</taxon>
        <taxon>Campylobacterota</taxon>
        <taxon>Epsilonproteobacteria</taxon>
        <taxon>Campylobacterales</taxon>
        <taxon>Sulfurimonadaceae</taxon>
        <taxon>Sulfurimonas</taxon>
    </lineage>
</organism>
<keyword evidence="1" id="KW-0812">Transmembrane</keyword>
<evidence type="ECO:0000313" key="2">
    <source>
        <dbReference type="EMBL" id="QOP44233.1"/>
    </source>
</evidence>
<sequence length="287" mass="33320">MKEIISIYKKQYSFIENSLTAMIESVDTDAYDTVVKESLFSLFPALQATYKISKNLKQITPLYTPQEDDKTYLGLNKSHLLERIQFRDDNIYISNVYVNSRSATPYITAVHFVNDEYFVYDFELYTLLKELSLVEGHEYFSKFTQYFYGIFGFLLSLFSFSLIVYAFYTVWLIFAAQDTDILSGLFRSIIALTLALAIFDLSKTILEHEVFYKSISREYNIENKLLARFLTSIIIALSIESLMVVFKIALSDYEQMIHAFYLIAGVGIMVAVLSLFIFVMRYSNTKE</sequence>
<dbReference type="AlphaFoldDB" id="A0A7M1B3C4"/>
<feature type="transmembrane region" description="Helical" evidence="1">
    <location>
        <begin position="226"/>
        <end position="250"/>
    </location>
</feature>
<dbReference type="Proteomes" id="UP000593719">
    <property type="component" value="Chromosome"/>
</dbReference>
<reference evidence="2 3" key="1">
    <citation type="submission" date="2019-06" db="EMBL/GenBank/DDBJ databases">
        <title>Sulfurimonas gotlandica sp. nov., a chemoautotrophic and psychrotolerant epsilonproteobacterium isolated from a pelagic redoxcline, and an emended description of the genus Sulfurimonas.</title>
        <authorList>
            <person name="Wang S."/>
            <person name="Jiang L."/>
            <person name="Shao Z."/>
        </authorList>
    </citation>
    <scope>NUCLEOTIDE SEQUENCE [LARGE SCALE GENOMIC DNA]</scope>
    <source>
        <strain evidence="2 3">S2-6</strain>
    </source>
</reference>
<gene>
    <name evidence="2" type="ORF">FJR45_09870</name>
</gene>